<gene>
    <name evidence="3" type="ORF">B0I27_11222</name>
</gene>
<protein>
    <submittedName>
        <fullName evidence="3">Glycosyltransferase involved in cell wall biosynthesis</fullName>
    </submittedName>
</protein>
<organism evidence="3 4">
    <name type="scientific">Arcticibacter pallidicorallinus</name>
    <dbReference type="NCBI Taxonomy" id="1259464"/>
    <lineage>
        <taxon>Bacteria</taxon>
        <taxon>Pseudomonadati</taxon>
        <taxon>Bacteroidota</taxon>
        <taxon>Sphingobacteriia</taxon>
        <taxon>Sphingobacteriales</taxon>
        <taxon>Sphingobacteriaceae</taxon>
        <taxon>Arcticibacter</taxon>
    </lineage>
</organism>
<name>A0A2T0TUE1_9SPHI</name>
<dbReference type="EMBL" id="PVTH01000012">
    <property type="protein sequence ID" value="PRY49138.1"/>
    <property type="molecule type" value="Genomic_DNA"/>
</dbReference>
<evidence type="ECO:0000313" key="3">
    <source>
        <dbReference type="EMBL" id="PRY49138.1"/>
    </source>
</evidence>
<dbReference type="Proteomes" id="UP000238034">
    <property type="component" value="Unassembled WGS sequence"/>
</dbReference>
<dbReference type="RefSeq" id="WP_342751883.1">
    <property type="nucleotide sequence ID" value="NZ_PVTH01000012.1"/>
</dbReference>
<reference evidence="3 4" key="1">
    <citation type="submission" date="2018-03" db="EMBL/GenBank/DDBJ databases">
        <title>Genomic Encyclopedia of Type Strains, Phase III (KMG-III): the genomes of soil and plant-associated and newly described type strains.</title>
        <authorList>
            <person name="Whitman W."/>
        </authorList>
    </citation>
    <scope>NUCLEOTIDE SEQUENCE [LARGE SCALE GENOMIC DNA]</scope>
    <source>
        <strain evidence="3 4">CGMCC 1.9313</strain>
    </source>
</reference>
<dbReference type="Pfam" id="PF00535">
    <property type="entry name" value="Glycos_transf_2"/>
    <property type="match status" value="1"/>
</dbReference>
<dbReference type="SUPFAM" id="SSF53448">
    <property type="entry name" value="Nucleotide-diphospho-sugar transferases"/>
    <property type="match status" value="1"/>
</dbReference>
<feature type="domain" description="Glycosyltransferase 2-like" evidence="1">
    <location>
        <begin position="431"/>
        <end position="561"/>
    </location>
</feature>
<dbReference type="AlphaFoldDB" id="A0A2T0TUE1"/>
<keyword evidence="3" id="KW-0808">Transferase</keyword>
<accession>A0A2T0TUE1</accession>
<comment type="caution">
    <text evidence="3">The sequence shown here is derived from an EMBL/GenBank/DDBJ whole genome shotgun (WGS) entry which is preliminary data.</text>
</comment>
<feature type="domain" description="Glycosyltransferase subfamily 4-like N-terminal" evidence="2">
    <location>
        <begin position="13"/>
        <end position="218"/>
    </location>
</feature>
<keyword evidence="4" id="KW-1185">Reference proteome</keyword>
<dbReference type="Gene3D" id="3.40.50.2000">
    <property type="entry name" value="Glycogen Phosphorylase B"/>
    <property type="match status" value="2"/>
</dbReference>
<dbReference type="SUPFAM" id="SSF53756">
    <property type="entry name" value="UDP-Glycosyltransferase/glycogen phosphorylase"/>
    <property type="match status" value="1"/>
</dbReference>
<dbReference type="Gene3D" id="3.90.550.10">
    <property type="entry name" value="Spore Coat Polysaccharide Biosynthesis Protein SpsA, Chain A"/>
    <property type="match status" value="1"/>
</dbReference>
<dbReference type="InterPro" id="IPR028098">
    <property type="entry name" value="Glyco_trans_4-like_N"/>
</dbReference>
<sequence>MKVVHINTYDGNGGAGRACLRLHQALLAEGLQSQVWVSYKFGSNPQVQTFSSSLISRGLSAFGILFERYYSSYISKPLKIPFSAALWGKNITRNKAVQDADIIHIHWINHAFLRPEDLASLSKLGKPVVWTFHDSNAFTGGCHVRYSCDHFENECGNCPLLKNENPDDQSHKIWKRKNKAYQQLNFSIVAPSRWMHDSIRRSSLLKHSRVEVIPNTLETTIFKPWDKKVARKTLGLPEDKFIMLSGFMPSRKDLHKGTPYLLEALQILVDKGMVDKQDVELIIFGNKDTANVPEFAVNTTFLGTISDDEKLSMCYSAADVFLTPSLEDNLPNTVMESLSCGTPVVAFTTGGIPDMVTHHENGYLAQYKSADDFANGISWIYGRTDRNQLNIAAREAVLTRFSESVIAAKHIALYNEVSGKGKNSKFKPLLSVVTVVYNNVQDIERTIRSVVDQTYQNIEYIVIDGGSTDGTLDILHRHESRISKLISEKDAGIYDAMNKGLALATGDYVLFMNSGDEIYAPDTVAKIFASADNADIYYGETEMYNERWESLGRRRHQAPERLRHSSFRYGMSVSHQAIYIRRSLVIPYDPRYQLSADIDWILNAIKKAKKTQFAGMYVAKYLVGGMSKRKHRQSLIERFQIFSKHYGTVSNILNHVVISMKLAAYYFLHKRTND</sequence>
<dbReference type="GO" id="GO:0016757">
    <property type="term" value="F:glycosyltransferase activity"/>
    <property type="evidence" value="ECO:0007669"/>
    <property type="project" value="UniProtKB-ARBA"/>
</dbReference>
<dbReference type="PANTHER" id="PTHR12526">
    <property type="entry name" value="GLYCOSYLTRANSFERASE"/>
    <property type="match status" value="1"/>
</dbReference>
<proteinExistence type="predicted"/>
<evidence type="ECO:0000313" key="4">
    <source>
        <dbReference type="Proteomes" id="UP000238034"/>
    </source>
</evidence>
<dbReference type="InterPro" id="IPR001173">
    <property type="entry name" value="Glyco_trans_2-like"/>
</dbReference>
<dbReference type="InterPro" id="IPR029044">
    <property type="entry name" value="Nucleotide-diphossugar_trans"/>
</dbReference>
<dbReference type="CDD" id="cd06433">
    <property type="entry name" value="GT_2_WfgS_like"/>
    <property type="match status" value="1"/>
</dbReference>
<dbReference type="PANTHER" id="PTHR12526:SF637">
    <property type="entry name" value="GLYCOSYLTRANSFERASE EPSF-RELATED"/>
    <property type="match status" value="1"/>
</dbReference>
<dbReference type="CDD" id="cd03825">
    <property type="entry name" value="GT4_WcaC-like"/>
    <property type="match status" value="1"/>
</dbReference>
<evidence type="ECO:0000259" key="1">
    <source>
        <dbReference type="Pfam" id="PF00535"/>
    </source>
</evidence>
<dbReference type="Pfam" id="PF13692">
    <property type="entry name" value="Glyco_trans_1_4"/>
    <property type="match status" value="1"/>
</dbReference>
<dbReference type="Pfam" id="PF13439">
    <property type="entry name" value="Glyco_transf_4"/>
    <property type="match status" value="1"/>
</dbReference>
<evidence type="ECO:0000259" key="2">
    <source>
        <dbReference type="Pfam" id="PF13439"/>
    </source>
</evidence>